<dbReference type="InterPro" id="IPR026350">
    <property type="entry name" value="GxxExxY"/>
</dbReference>
<protein>
    <submittedName>
        <fullName evidence="1">GxxExxY protein</fullName>
    </submittedName>
</protein>
<proteinExistence type="predicted"/>
<organism evidence="1 2">
    <name type="scientific">Phormidium yuhuli AB48</name>
    <dbReference type="NCBI Taxonomy" id="2940671"/>
    <lineage>
        <taxon>Bacteria</taxon>
        <taxon>Bacillati</taxon>
        <taxon>Cyanobacteriota</taxon>
        <taxon>Cyanophyceae</taxon>
        <taxon>Oscillatoriophycideae</taxon>
        <taxon>Oscillatoriales</taxon>
        <taxon>Oscillatoriaceae</taxon>
        <taxon>Phormidium</taxon>
        <taxon>Phormidium yuhuli</taxon>
    </lineage>
</organism>
<evidence type="ECO:0000313" key="1">
    <source>
        <dbReference type="EMBL" id="USR92751.1"/>
    </source>
</evidence>
<dbReference type="EMBL" id="CP098611">
    <property type="protein sequence ID" value="USR92751.1"/>
    <property type="molecule type" value="Genomic_DNA"/>
</dbReference>
<evidence type="ECO:0000313" key="2">
    <source>
        <dbReference type="Proteomes" id="UP001056708"/>
    </source>
</evidence>
<accession>A0ABY5AVI7</accession>
<dbReference type="Pfam" id="PF13366">
    <property type="entry name" value="PDDEXK_3"/>
    <property type="match status" value="1"/>
</dbReference>
<gene>
    <name evidence="1" type="ORF">NEA10_08580</name>
</gene>
<reference evidence="1" key="1">
    <citation type="submission" date="2022-06" db="EMBL/GenBank/DDBJ databases">
        <title>Genome sequence of Phormidium yuhuli AB48 isolated from an industrial photobioreactor environment.</title>
        <authorList>
            <person name="Qiu Y."/>
            <person name="Noonan A.J.C."/>
            <person name="Dofher K."/>
            <person name="Koch M."/>
            <person name="Kieft B."/>
            <person name="Lin X."/>
            <person name="Ziels R.M."/>
            <person name="Hallam S.J."/>
        </authorList>
    </citation>
    <scope>NUCLEOTIDE SEQUENCE</scope>
    <source>
        <strain evidence="1">AB48</strain>
    </source>
</reference>
<dbReference type="NCBIfam" id="TIGR04256">
    <property type="entry name" value="GxxExxY"/>
    <property type="match status" value="1"/>
</dbReference>
<keyword evidence="2" id="KW-1185">Reference proteome</keyword>
<dbReference type="Proteomes" id="UP001056708">
    <property type="component" value="Chromosome"/>
</dbReference>
<dbReference type="RefSeq" id="WP_252664906.1">
    <property type="nucleotide sequence ID" value="NZ_CP098611.1"/>
</dbReference>
<name>A0ABY5AVI7_9CYAN</name>
<sequence>MKELRDLSGSVIGAAIIVHRELGPGLLESTYEHCLAYELRGQGLQVQRQVEQPVFYKGVEISCGYRLDLLVEEQLIVELKAVPELLPIHKAQILTYLKLRQLRFGLLINFNVPLLKQGIQRVVNGY</sequence>